<dbReference type="EMBL" id="CP012172">
    <property type="protein sequence ID" value="AKV73569.1"/>
    <property type="molecule type" value="Genomic_DNA"/>
</dbReference>
<dbReference type="EMBL" id="CP012176">
    <property type="protein sequence ID" value="AKV82551.1"/>
    <property type="molecule type" value="Genomic_DNA"/>
</dbReference>
<name>A0A088E4B1_9CREN</name>
<evidence type="ECO:0000313" key="11">
    <source>
        <dbReference type="Proteomes" id="UP000056255"/>
    </source>
</evidence>
<dbReference type="PANTHER" id="PTHR43742">
    <property type="entry name" value="TRIMETHYLAMINE-N-OXIDE REDUCTASE"/>
    <property type="match status" value="1"/>
</dbReference>
<dbReference type="Gene3D" id="3.30.2070.10">
    <property type="entry name" value="Formate dehydrogenase/DMSO reductase"/>
    <property type="match status" value="1"/>
</dbReference>
<dbReference type="OrthoDB" id="23466at2157"/>
<evidence type="ECO:0000259" key="3">
    <source>
        <dbReference type="Pfam" id="PF00384"/>
    </source>
</evidence>
<evidence type="ECO:0000313" key="14">
    <source>
        <dbReference type="Proteomes" id="UP000062475"/>
    </source>
</evidence>
<evidence type="ECO:0000313" key="8">
    <source>
        <dbReference type="EMBL" id="AKV80304.1"/>
    </source>
</evidence>
<dbReference type="Gene3D" id="3.40.50.740">
    <property type="match status" value="1"/>
</dbReference>
<organism evidence="4 10">
    <name type="scientific">Metallosphaera sedula</name>
    <dbReference type="NCBI Taxonomy" id="43687"/>
    <lineage>
        <taxon>Archaea</taxon>
        <taxon>Thermoproteota</taxon>
        <taxon>Thermoprotei</taxon>
        <taxon>Sulfolobales</taxon>
        <taxon>Sulfolobaceae</taxon>
        <taxon>Metallosphaera</taxon>
    </lineage>
</organism>
<evidence type="ECO:0000313" key="9">
    <source>
        <dbReference type="EMBL" id="AKV82551.1"/>
    </source>
</evidence>
<dbReference type="Pfam" id="PF00384">
    <property type="entry name" value="Molybdopterin"/>
    <property type="match status" value="1"/>
</dbReference>
<accession>A0A088E4B1</accession>
<dbReference type="GO" id="GO:0051536">
    <property type="term" value="F:iron-sulfur cluster binding"/>
    <property type="evidence" value="ECO:0007669"/>
    <property type="project" value="UniProtKB-KW"/>
</dbReference>
<proteinExistence type="predicted"/>
<dbReference type="Proteomes" id="UP000061362">
    <property type="component" value="Chromosome"/>
</dbReference>
<evidence type="ECO:0000313" key="6">
    <source>
        <dbReference type="EMBL" id="AKV75810.1"/>
    </source>
</evidence>
<dbReference type="PATRIC" id="fig|43687.5.peg.434"/>
<evidence type="ECO:0000313" key="7">
    <source>
        <dbReference type="EMBL" id="AKV78059.1"/>
    </source>
</evidence>
<dbReference type="Proteomes" id="UP000068832">
    <property type="component" value="Chromosome"/>
</dbReference>
<dbReference type="OMA" id="ACPLDCY"/>
<dbReference type="EMBL" id="CP012175">
    <property type="protein sequence ID" value="AKV80304.1"/>
    <property type="molecule type" value="Genomic_DNA"/>
</dbReference>
<evidence type="ECO:0000256" key="1">
    <source>
        <dbReference type="ARBA" id="ARBA00023004"/>
    </source>
</evidence>
<feature type="domain" description="Molybdopterin oxidoreductase" evidence="3">
    <location>
        <begin position="318"/>
        <end position="383"/>
    </location>
</feature>
<dbReference type="GO" id="GO:0016491">
    <property type="term" value="F:oxidoreductase activity"/>
    <property type="evidence" value="ECO:0007669"/>
    <property type="project" value="InterPro"/>
</dbReference>
<gene>
    <name evidence="4" type="ORF">HA72_0423</name>
    <name evidence="5" type="ORF">MsedA_0436</name>
    <name evidence="6" type="ORF">MsedB_0436</name>
    <name evidence="7" type="ORF">MsedC_0435</name>
    <name evidence="8" type="ORF">MsedD_0436</name>
    <name evidence="9" type="ORF">MsedE_0436</name>
</gene>
<dbReference type="EMBL" id="CP012173">
    <property type="protein sequence ID" value="AKV75810.1"/>
    <property type="molecule type" value="Genomic_DNA"/>
</dbReference>
<evidence type="ECO:0000256" key="2">
    <source>
        <dbReference type="ARBA" id="ARBA00023014"/>
    </source>
</evidence>
<dbReference type="InterPro" id="IPR050612">
    <property type="entry name" value="Prok_Mopterin_Oxidored"/>
</dbReference>
<dbReference type="EMBL" id="CP012174">
    <property type="protein sequence ID" value="AKV78059.1"/>
    <property type="molecule type" value="Genomic_DNA"/>
</dbReference>
<dbReference type="PANTHER" id="PTHR43742:SF6">
    <property type="entry name" value="OXIDOREDUCTASE YYAE-RELATED"/>
    <property type="match status" value="1"/>
</dbReference>
<reference evidence="9 11" key="3">
    <citation type="submission" date="2015-07" db="EMBL/GenBank/DDBJ databases">
        <title>Physiological, transcriptional responses and genome re-sequencing of acid resistant extremely thermoacidophilic Metallosphaera sedula SARC-M1.</title>
        <authorList>
            <person name="Ai C."/>
            <person name="McCarthy S."/>
            <person name="Eckrich V."/>
            <person name="Rudrappa D."/>
            <person name="Qiu G."/>
            <person name="Blum P."/>
        </authorList>
    </citation>
    <scope>NUCLEOTIDE SEQUENCE [LARGE SCALE GENOMIC DNA]</scope>
    <source>
        <strain evidence="9 11">SARC-M1</strain>
    </source>
</reference>
<evidence type="ECO:0000313" key="5">
    <source>
        <dbReference type="EMBL" id="AKV73569.1"/>
    </source>
</evidence>
<dbReference type="EMBL" id="CP008822">
    <property type="protein sequence ID" value="AIM26587.1"/>
    <property type="molecule type" value="Genomic_DNA"/>
</dbReference>
<dbReference type="AlphaFoldDB" id="A0A088E4B1"/>
<evidence type="ECO:0000313" key="4">
    <source>
        <dbReference type="EMBL" id="AIM26587.1"/>
    </source>
</evidence>
<dbReference type="Proteomes" id="UP000062398">
    <property type="component" value="Chromosome"/>
</dbReference>
<keyword evidence="2" id="KW-0479">Metal-binding</keyword>
<reference evidence="4 10" key="1">
    <citation type="journal article" date="2014" name="J. Bacteriol.">
        <title>Role of an Archaeal PitA Transporter in the Copper and Arsenic Resistance of Metallosphaera sedula, an Extreme Thermoacidophile.</title>
        <authorList>
            <person name="McCarthy S."/>
            <person name="Ai C."/>
            <person name="Wheaton G."/>
            <person name="Tevatia R."/>
            <person name="Eckrich V."/>
            <person name="Kelly R."/>
            <person name="Blum P."/>
        </authorList>
    </citation>
    <scope>NUCLEOTIDE SEQUENCE [LARGE SCALE GENOMIC DNA]</scope>
    <source>
        <strain evidence="4 10">CuR1</strain>
    </source>
</reference>
<evidence type="ECO:0000313" key="10">
    <source>
        <dbReference type="Proteomes" id="UP000029084"/>
    </source>
</evidence>
<dbReference type="RefSeq" id="WP_012020388.1">
    <property type="nucleotide sequence ID" value="NZ_CP008822.1"/>
</dbReference>
<protein>
    <submittedName>
        <fullName evidence="4 5">Dehydrogenase</fullName>
    </submittedName>
</protein>
<dbReference type="SUPFAM" id="SSF53706">
    <property type="entry name" value="Formate dehydrogenase/DMSO reductase, domains 1-3"/>
    <property type="match status" value="1"/>
</dbReference>
<dbReference type="Proteomes" id="UP000056255">
    <property type="component" value="Chromosome"/>
</dbReference>
<dbReference type="InterPro" id="IPR006656">
    <property type="entry name" value="Mopterin_OxRdtase"/>
</dbReference>
<evidence type="ECO:0000313" key="13">
    <source>
        <dbReference type="Proteomes" id="UP000062398"/>
    </source>
</evidence>
<dbReference type="Proteomes" id="UP000062475">
    <property type="component" value="Chromosome"/>
</dbReference>
<dbReference type="Gene3D" id="3.40.228.10">
    <property type="entry name" value="Dimethylsulfoxide Reductase, domain 2"/>
    <property type="match status" value="1"/>
</dbReference>
<dbReference type="Proteomes" id="UP000029084">
    <property type="component" value="Chromosome"/>
</dbReference>
<evidence type="ECO:0000313" key="12">
    <source>
        <dbReference type="Proteomes" id="UP000061362"/>
    </source>
</evidence>
<sequence length="583" mass="65741">MIACTRDCYDTCVFDENYQPVKGEPTFGFTCSRGRMDLKRNEINRVDSAYVDGKQVGLEQAVSLISRALRGVRPDEILHVEYDGNQGLLTWYYPARLWNVIGAVSTDYSICSLEGHEGIKAHYGTSMGALPEDMEKFSAAAFWGSEAVFSFIHGWRIFKDKYKITIDVRMSETAKRSEKAYVIRPGSDAYLAIALMKIFLEQGYAKPDLVDLELLRKRVEKFDMDELLSAVNLSEDEVRELADLYAYYRPLTVIGFAIGRSWNGGHSAGLISLIPAVLGVKRGFYYSNSGGWGIDFQYLRGTHVFQPKTMGMGEVSYNLDKFKVLFVWNSNPVVTLPGGDRIREAVESGKLLLVVHDPFWSETAKIANVVIPGSTFLEKEDVVYSYWHPYLIYNTPVRPKRGVTEVELMKALSRELGLDHPLLNEDPWDAVNVAIRKTGTTVEELRRKGMVKIKPFITPEKASVDPFPSPEELGLPRGEVLVFSAHPNYTNSQFTEIYGKREAVIYSGKYEGEGFLEGEGGRIRVKLVRADLPENVLFVYKSSLLSGERTVNSILRPVRNKFGGPRLNGEVRVILEDSENPRR</sequence>
<keyword evidence="1" id="KW-0408">Iron</keyword>
<reference evidence="12 13" key="2">
    <citation type="journal article" date="2015" name="Genome Announc.">
        <title>Complete Genome Sequences of Evolved Arsenate-Resistant Metallosphaera sedula Strains.</title>
        <authorList>
            <person name="Ai C."/>
            <person name="McCarthy S."/>
            <person name="Schackwitz W."/>
            <person name="Martin J."/>
            <person name="Lipzen A."/>
            <person name="Blum P."/>
        </authorList>
    </citation>
    <scope>NUCLEOTIDE SEQUENCE [LARGE SCALE GENOMIC DNA]</scope>
    <source>
        <strain evidence="7 13">ARS120-1</strain>
        <strain evidence="8 12">ARS120-2</strain>
        <strain evidence="5 15">ARS50-1</strain>
        <strain evidence="6 14">ARS50-2</strain>
    </source>
</reference>
<dbReference type="GeneID" id="91754870"/>
<keyword evidence="2" id="KW-0411">Iron-sulfur</keyword>
<evidence type="ECO:0000313" key="15">
    <source>
        <dbReference type="Proteomes" id="UP000068832"/>
    </source>
</evidence>